<dbReference type="Proteomes" id="UP000557307">
    <property type="component" value="Unassembled WGS sequence"/>
</dbReference>
<reference evidence="3 4" key="1">
    <citation type="submission" date="2020-08" db="EMBL/GenBank/DDBJ databases">
        <title>Genomic Encyclopedia of Type Strains, Phase IV (KMG-IV): sequencing the most valuable type-strain genomes for metagenomic binning, comparative biology and taxonomic classification.</title>
        <authorList>
            <person name="Goeker M."/>
        </authorList>
    </citation>
    <scope>NUCLEOTIDE SEQUENCE [LARGE SCALE GENOMIC DNA]</scope>
    <source>
        <strain evidence="3 4">DSM 105074</strain>
    </source>
</reference>
<evidence type="ECO:0000313" key="3">
    <source>
        <dbReference type="EMBL" id="MBB5286430.1"/>
    </source>
</evidence>
<accession>A0A840U2T0</accession>
<dbReference type="InterPro" id="IPR012373">
    <property type="entry name" value="Ferrdict_sens_TM"/>
</dbReference>
<organism evidence="3 4">
    <name type="scientific">Rhabdobacter roseus</name>
    <dbReference type="NCBI Taxonomy" id="1655419"/>
    <lineage>
        <taxon>Bacteria</taxon>
        <taxon>Pseudomonadati</taxon>
        <taxon>Bacteroidota</taxon>
        <taxon>Cytophagia</taxon>
        <taxon>Cytophagales</taxon>
        <taxon>Cytophagaceae</taxon>
        <taxon>Rhabdobacter</taxon>
    </lineage>
</organism>
<dbReference type="AlphaFoldDB" id="A0A840U2T0"/>
<keyword evidence="4" id="KW-1185">Reference proteome</keyword>
<gene>
    <name evidence="3" type="ORF">HNQ92_004590</name>
</gene>
<dbReference type="Pfam" id="PF16344">
    <property type="entry name" value="FecR_C"/>
    <property type="match status" value="1"/>
</dbReference>
<dbReference type="Pfam" id="PF04773">
    <property type="entry name" value="FecR"/>
    <property type="match status" value="1"/>
</dbReference>
<evidence type="ECO:0000259" key="2">
    <source>
        <dbReference type="Pfam" id="PF16344"/>
    </source>
</evidence>
<dbReference type="PANTHER" id="PTHR30273:SF2">
    <property type="entry name" value="PROTEIN FECR"/>
    <property type="match status" value="1"/>
</dbReference>
<dbReference type="GO" id="GO:0016989">
    <property type="term" value="F:sigma factor antagonist activity"/>
    <property type="evidence" value="ECO:0007669"/>
    <property type="project" value="TreeGrafter"/>
</dbReference>
<evidence type="ECO:0000313" key="4">
    <source>
        <dbReference type="Proteomes" id="UP000557307"/>
    </source>
</evidence>
<dbReference type="EMBL" id="JACHGF010000009">
    <property type="protein sequence ID" value="MBB5286430.1"/>
    <property type="molecule type" value="Genomic_DNA"/>
</dbReference>
<dbReference type="PIRSF" id="PIRSF018266">
    <property type="entry name" value="FecR"/>
    <property type="match status" value="1"/>
</dbReference>
<dbReference type="InterPro" id="IPR032508">
    <property type="entry name" value="FecR_C"/>
</dbReference>
<proteinExistence type="predicted"/>
<protein>
    <recommendedName>
        <fullName evidence="5">FecR family protein</fullName>
    </recommendedName>
</protein>
<feature type="domain" description="FecR protein" evidence="1">
    <location>
        <begin position="141"/>
        <end position="227"/>
    </location>
</feature>
<dbReference type="Gene3D" id="3.55.50.30">
    <property type="match status" value="1"/>
</dbReference>
<evidence type="ECO:0000259" key="1">
    <source>
        <dbReference type="Pfam" id="PF04773"/>
    </source>
</evidence>
<comment type="caution">
    <text evidence="3">The sequence shown here is derived from an EMBL/GenBank/DDBJ whole genome shotgun (WGS) entry which is preliminary data.</text>
</comment>
<feature type="domain" description="Protein FecR C-terminal" evidence="2">
    <location>
        <begin position="285"/>
        <end position="352"/>
    </location>
</feature>
<dbReference type="Gene3D" id="2.60.120.1440">
    <property type="match status" value="1"/>
</dbReference>
<evidence type="ECO:0008006" key="5">
    <source>
        <dbReference type="Google" id="ProtNLM"/>
    </source>
</evidence>
<dbReference type="PANTHER" id="PTHR30273">
    <property type="entry name" value="PERIPLASMIC SIGNAL SENSOR AND SIGMA FACTOR ACTIVATOR FECR-RELATED"/>
    <property type="match status" value="1"/>
</dbReference>
<name>A0A840U2T0_9BACT</name>
<dbReference type="InterPro" id="IPR006860">
    <property type="entry name" value="FecR"/>
</dbReference>
<sequence length="358" mass="40525">MDPAFVQWIKQDKYNDFWENYQKKHPHQALEIQRARLIIQAAATLPVAPLSDDSRIGMWQNVQQKVVSNTAYEAEVPTRHTPFRSWVWWAAASIVLVSGWLGWQALRPPQAVSTAYEQLMDQTTAENQKLIQHTNASNRPMLISLPDGSSALLQKDSRISYSAQEYGTSKREVLLSGEAFFEVVKDPQVPFYVFANELVTKVLGTSFTVQAYEADREVNVFVKTGKVSVYTNKEFETRAKPGKPEKEAVVLSPNQLITLHRESLRLSRIAMESSKLRVPQTQTSFEFDDTPVTQIFKLLEETYGISIVYDQQRLSACKITASLTDEPLPEKIRLLCQGLGASYTISDKSIHIYSNGCN</sequence>